<evidence type="ECO:0008006" key="3">
    <source>
        <dbReference type="Google" id="ProtNLM"/>
    </source>
</evidence>
<dbReference type="RefSeq" id="WP_056994186.1">
    <property type="nucleotide sequence ID" value="NZ_JQBA01000012.1"/>
</dbReference>
<dbReference type="PATRIC" id="fig|148604.4.peg.286"/>
<keyword evidence="2" id="KW-1185">Reference proteome</keyword>
<dbReference type="Proteomes" id="UP000051639">
    <property type="component" value="Unassembled WGS sequence"/>
</dbReference>
<accession>A0A0R2GUP5</accession>
<protein>
    <recommendedName>
        <fullName evidence="3">Essential protein Yae1 N-terminal domain-containing protein</fullName>
    </recommendedName>
</protein>
<dbReference type="AlphaFoldDB" id="A0A0R2GUP5"/>
<evidence type="ECO:0000313" key="1">
    <source>
        <dbReference type="EMBL" id="KRN44591.1"/>
    </source>
</evidence>
<sequence length="89" mass="10086">MNLETRLYDERKLGLEQGVKIGIDQGLTQGRQEGLMQGRNEGRVEAIQAALTFFKSQGQTPIEVVGNLSQMFHLSRQTAQNYYDQLTIK</sequence>
<organism evidence="1 2">
    <name type="scientific">Limosilactobacillus ingluviei</name>
    <dbReference type="NCBI Taxonomy" id="148604"/>
    <lineage>
        <taxon>Bacteria</taxon>
        <taxon>Bacillati</taxon>
        <taxon>Bacillota</taxon>
        <taxon>Bacilli</taxon>
        <taxon>Lactobacillales</taxon>
        <taxon>Lactobacillaceae</taxon>
        <taxon>Limosilactobacillus</taxon>
    </lineage>
</organism>
<reference evidence="1 2" key="1">
    <citation type="journal article" date="2015" name="Genome Announc.">
        <title>Expanding the biotechnology potential of lactobacilli through comparative genomics of 213 strains and associated genera.</title>
        <authorList>
            <person name="Sun Z."/>
            <person name="Harris H.M."/>
            <person name="McCann A."/>
            <person name="Guo C."/>
            <person name="Argimon S."/>
            <person name="Zhang W."/>
            <person name="Yang X."/>
            <person name="Jeffery I.B."/>
            <person name="Cooney J.C."/>
            <person name="Kagawa T.F."/>
            <person name="Liu W."/>
            <person name="Song Y."/>
            <person name="Salvetti E."/>
            <person name="Wrobel A."/>
            <person name="Rasinkangas P."/>
            <person name="Parkhill J."/>
            <person name="Rea M.C."/>
            <person name="O'Sullivan O."/>
            <person name="Ritari J."/>
            <person name="Douillard F.P."/>
            <person name="Paul Ross R."/>
            <person name="Yang R."/>
            <person name="Briner A.E."/>
            <person name="Felis G.E."/>
            <person name="de Vos W.M."/>
            <person name="Barrangou R."/>
            <person name="Klaenhammer T.R."/>
            <person name="Caufield P.W."/>
            <person name="Cui Y."/>
            <person name="Zhang H."/>
            <person name="O'Toole P.W."/>
        </authorList>
    </citation>
    <scope>NUCLEOTIDE SEQUENCE [LARGE SCALE GENOMIC DNA]</scope>
    <source>
        <strain evidence="1 2">DSM 14792</strain>
    </source>
</reference>
<proteinExistence type="predicted"/>
<dbReference type="EMBL" id="JQBA01000012">
    <property type="protein sequence ID" value="KRN44591.1"/>
    <property type="molecule type" value="Genomic_DNA"/>
</dbReference>
<evidence type="ECO:0000313" key="2">
    <source>
        <dbReference type="Proteomes" id="UP000051639"/>
    </source>
</evidence>
<name>A0A0R2GUP5_9LACO</name>
<comment type="caution">
    <text evidence="1">The sequence shown here is derived from an EMBL/GenBank/DDBJ whole genome shotgun (WGS) entry which is preliminary data.</text>
</comment>
<gene>
    <name evidence="1" type="ORF">IV41_GL000282</name>
</gene>